<reference evidence="8" key="1">
    <citation type="journal article" date="2019" name="Int. J. Syst. Evol. Microbiol.">
        <title>The Global Catalogue of Microorganisms (GCM) 10K type strain sequencing project: providing services to taxonomists for standard genome sequencing and annotation.</title>
        <authorList>
            <consortium name="The Broad Institute Genomics Platform"/>
            <consortium name="The Broad Institute Genome Sequencing Center for Infectious Disease"/>
            <person name="Wu L."/>
            <person name="Ma J."/>
        </authorList>
    </citation>
    <scope>NUCLEOTIDE SEQUENCE [LARGE SCALE GENOMIC DNA]</scope>
    <source>
        <strain evidence="8">JCM 18657</strain>
    </source>
</reference>
<dbReference type="Gene3D" id="3.40.1190.20">
    <property type="match status" value="1"/>
</dbReference>
<organism evidence="7 8">
    <name type="scientific">Paenibacillus thermoaerophilus</name>
    <dbReference type="NCBI Taxonomy" id="1215385"/>
    <lineage>
        <taxon>Bacteria</taxon>
        <taxon>Bacillati</taxon>
        <taxon>Bacillota</taxon>
        <taxon>Bacilli</taxon>
        <taxon>Bacillales</taxon>
        <taxon>Paenibacillaceae</taxon>
        <taxon>Paenibacillus</taxon>
    </lineage>
</organism>
<keyword evidence="5" id="KW-0067">ATP-binding</keyword>
<keyword evidence="8" id="KW-1185">Reference proteome</keyword>
<evidence type="ECO:0000313" key="8">
    <source>
        <dbReference type="Proteomes" id="UP001596528"/>
    </source>
</evidence>
<dbReference type="RefSeq" id="WP_138789698.1">
    <property type="nucleotide sequence ID" value="NZ_JBHTGQ010000020.1"/>
</dbReference>
<dbReference type="PROSITE" id="PS00584">
    <property type="entry name" value="PFKB_KINASES_2"/>
    <property type="match status" value="1"/>
</dbReference>
<evidence type="ECO:0000256" key="2">
    <source>
        <dbReference type="ARBA" id="ARBA00022679"/>
    </source>
</evidence>
<evidence type="ECO:0000313" key="7">
    <source>
        <dbReference type="EMBL" id="MFC7750163.1"/>
    </source>
</evidence>
<keyword evidence="2" id="KW-0808">Transferase</keyword>
<dbReference type="SUPFAM" id="SSF53613">
    <property type="entry name" value="Ribokinase-like"/>
    <property type="match status" value="1"/>
</dbReference>
<dbReference type="PANTHER" id="PTHR43085:SF1">
    <property type="entry name" value="PSEUDOURIDINE KINASE-RELATED"/>
    <property type="match status" value="1"/>
</dbReference>
<dbReference type="Proteomes" id="UP001596528">
    <property type="component" value="Unassembled WGS sequence"/>
</dbReference>
<dbReference type="PANTHER" id="PTHR43085">
    <property type="entry name" value="HEXOKINASE FAMILY MEMBER"/>
    <property type="match status" value="1"/>
</dbReference>
<dbReference type="CDD" id="cd01167">
    <property type="entry name" value="bac_FRK"/>
    <property type="match status" value="1"/>
</dbReference>
<evidence type="ECO:0000256" key="5">
    <source>
        <dbReference type="ARBA" id="ARBA00022840"/>
    </source>
</evidence>
<evidence type="ECO:0000256" key="1">
    <source>
        <dbReference type="ARBA" id="ARBA00010688"/>
    </source>
</evidence>
<protein>
    <submittedName>
        <fullName evidence="7">PfkB family carbohydrate kinase</fullName>
    </submittedName>
</protein>
<accession>A0ABW2V752</accession>
<proteinExistence type="inferred from homology"/>
<comment type="similarity">
    <text evidence="1">Belongs to the carbohydrate kinase PfkB family.</text>
</comment>
<keyword evidence="4 7" id="KW-0418">Kinase</keyword>
<sequence>MKKWDATAIGEVLIDFTPAGAGAQGNPAYEANPGGAPANVLAALAKWGRKTAFIGKVGDDTFGASLRRTLENCGIDVRGLAVSGEARTTLAFVHLAPDGDRSFTFYRQPGADMLLTEAEVPAELAEGSRVFHFGSVSMTHEPSRSATLAAAARAREAGALVSYDPNLRERLWGSLDEAREWIRRGLRLAHALKLSEEELVFLTGETDLRSGTERLFREFGTRLIVVTLGPNGCYFRLGEADGRVEGYPVKAVDTTGAGDSFWAGLLFGLLGHLDAGGTLDTLTEEDVRRMAAFANAAGALTTTAPGAIPALPELEKVRELAGERR</sequence>
<gene>
    <name evidence="7" type="ORF">ACFQWB_09505</name>
</gene>
<name>A0ABW2V752_9BACL</name>
<evidence type="ECO:0000256" key="4">
    <source>
        <dbReference type="ARBA" id="ARBA00022777"/>
    </source>
</evidence>
<dbReference type="InterPro" id="IPR029056">
    <property type="entry name" value="Ribokinase-like"/>
</dbReference>
<feature type="domain" description="Carbohydrate kinase PfkB" evidence="6">
    <location>
        <begin position="8"/>
        <end position="313"/>
    </location>
</feature>
<dbReference type="Pfam" id="PF00294">
    <property type="entry name" value="PfkB"/>
    <property type="match status" value="1"/>
</dbReference>
<comment type="caution">
    <text evidence="7">The sequence shown here is derived from an EMBL/GenBank/DDBJ whole genome shotgun (WGS) entry which is preliminary data.</text>
</comment>
<evidence type="ECO:0000256" key="3">
    <source>
        <dbReference type="ARBA" id="ARBA00022741"/>
    </source>
</evidence>
<dbReference type="InterPro" id="IPR050306">
    <property type="entry name" value="PfkB_Carbo_kinase"/>
</dbReference>
<evidence type="ECO:0000259" key="6">
    <source>
        <dbReference type="Pfam" id="PF00294"/>
    </source>
</evidence>
<dbReference type="GO" id="GO:0016301">
    <property type="term" value="F:kinase activity"/>
    <property type="evidence" value="ECO:0007669"/>
    <property type="project" value="UniProtKB-KW"/>
</dbReference>
<dbReference type="EMBL" id="JBHTGQ010000020">
    <property type="protein sequence ID" value="MFC7750163.1"/>
    <property type="molecule type" value="Genomic_DNA"/>
</dbReference>
<dbReference type="InterPro" id="IPR011611">
    <property type="entry name" value="PfkB_dom"/>
</dbReference>
<dbReference type="InterPro" id="IPR002173">
    <property type="entry name" value="Carboh/pur_kinase_PfkB_CS"/>
</dbReference>
<keyword evidence="3" id="KW-0547">Nucleotide-binding</keyword>